<feature type="transmembrane region" description="Helical" evidence="1">
    <location>
        <begin position="7"/>
        <end position="27"/>
    </location>
</feature>
<feature type="domain" description="DUF7979" evidence="2">
    <location>
        <begin position="33"/>
        <end position="93"/>
    </location>
</feature>
<dbReference type="InterPro" id="IPR058285">
    <property type="entry name" value="DUF7979"/>
</dbReference>
<dbReference type="AlphaFoldDB" id="A0ABD5S044"/>
<evidence type="ECO:0000259" key="2">
    <source>
        <dbReference type="Pfam" id="PF25934"/>
    </source>
</evidence>
<sequence>MVHWKHFALLFLGVCVAMTGALTWIGFADDDFRYAIDGADDDPPRGVTDIREYDGLTDRQRRIFDRARAGETIHFEDEYPMPRVVKRDGTYYTSVAPRYYDWTNPRTFVPALVFLAGVATMVHAVRLDIGTSTVRSAS</sequence>
<organism evidence="3 4">
    <name type="scientific">Halobium palmae</name>
    <dbReference type="NCBI Taxonomy" id="1776492"/>
    <lineage>
        <taxon>Archaea</taxon>
        <taxon>Methanobacteriati</taxon>
        <taxon>Methanobacteriota</taxon>
        <taxon>Stenosarchaea group</taxon>
        <taxon>Halobacteria</taxon>
        <taxon>Halobacteriales</taxon>
        <taxon>Haloferacaceae</taxon>
        <taxon>Halobium</taxon>
    </lineage>
</organism>
<feature type="transmembrane region" description="Helical" evidence="1">
    <location>
        <begin position="107"/>
        <end position="125"/>
    </location>
</feature>
<keyword evidence="1" id="KW-1133">Transmembrane helix</keyword>
<evidence type="ECO:0000256" key="1">
    <source>
        <dbReference type="SAM" id="Phobius"/>
    </source>
</evidence>
<accession>A0ABD5S044</accession>
<dbReference type="EMBL" id="JBHSWU010000313">
    <property type="protein sequence ID" value="MFC6724892.1"/>
    <property type="molecule type" value="Genomic_DNA"/>
</dbReference>
<dbReference type="Proteomes" id="UP001596328">
    <property type="component" value="Unassembled WGS sequence"/>
</dbReference>
<protein>
    <recommendedName>
        <fullName evidence="2">DUF7979 domain-containing protein</fullName>
    </recommendedName>
</protein>
<proteinExistence type="predicted"/>
<comment type="caution">
    <text evidence="3">The sequence shown here is derived from an EMBL/GenBank/DDBJ whole genome shotgun (WGS) entry which is preliminary data.</text>
</comment>
<reference evidence="3 4" key="1">
    <citation type="journal article" date="2019" name="Int. J. Syst. Evol. Microbiol.">
        <title>The Global Catalogue of Microorganisms (GCM) 10K type strain sequencing project: providing services to taxonomists for standard genome sequencing and annotation.</title>
        <authorList>
            <consortium name="The Broad Institute Genomics Platform"/>
            <consortium name="The Broad Institute Genome Sequencing Center for Infectious Disease"/>
            <person name="Wu L."/>
            <person name="Ma J."/>
        </authorList>
    </citation>
    <scope>NUCLEOTIDE SEQUENCE [LARGE SCALE GENOMIC DNA]</scope>
    <source>
        <strain evidence="3 4">NBRC 111368</strain>
    </source>
</reference>
<evidence type="ECO:0000313" key="3">
    <source>
        <dbReference type="EMBL" id="MFC6724892.1"/>
    </source>
</evidence>
<keyword evidence="1" id="KW-0812">Transmembrane</keyword>
<dbReference type="Pfam" id="PF25934">
    <property type="entry name" value="DUF7979"/>
    <property type="match status" value="1"/>
</dbReference>
<keyword evidence="1" id="KW-0472">Membrane</keyword>
<keyword evidence="4" id="KW-1185">Reference proteome</keyword>
<name>A0ABD5S044_9EURY</name>
<gene>
    <name evidence="3" type="ORF">ACFQE1_11025</name>
</gene>
<evidence type="ECO:0000313" key="4">
    <source>
        <dbReference type="Proteomes" id="UP001596328"/>
    </source>
</evidence>